<feature type="transmembrane region" description="Helical" evidence="5">
    <location>
        <begin position="6"/>
        <end position="22"/>
    </location>
</feature>
<dbReference type="GO" id="GO:0008273">
    <property type="term" value="F:calcium, potassium:sodium antiporter activity"/>
    <property type="evidence" value="ECO:0007669"/>
    <property type="project" value="TreeGrafter"/>
</dbReference>
<feature type="transmembrane region" description="Helical" evidence="5">
    <location>
        <begin position="34"/>
        <end position="61"/>
    </location>
</feature>
<keyword evidence="3 5" id="KW-1133">Transmembrane helix</keyword>
<organism evidence="7">
    <name type="scientific">hydrothermal vent metagenome</name>
    <dbReference type="NCBI Taxonomy" id="652676"/>
    <lineage>
        <taxon>unclassified sequences</taxon>
        <taxon>metagenomes</taxon>
        <taxon>ecological metagenomes</taxon>
    </lineage>
</organism>
<evidence type="ECO:0000256" key="4">
    <source>
        <dbReference type="ARBA" id="ARBA00023136"/>
    </source>
</evidence>
<feature type="transmembrane region" description="Helical" evidence="5">
    <location>
        <begin position="67"/>
        <end position="89"/>
    </location>
</feature>
<feature type="domain" description="Sodium/calcium exchanger membrane region" evidence="6">
    <location>
        <begin position="171"/>
        <end position="306"/>
    </location>
</feature>
<evidence type="ECO:0000259" key="6">
    <source>
        <dbReference type="Pfam" id="PF01699"/>
    </source>
</evidence>
<dbReference type="EMBL" id="FPHB01000020">
    <property type="protein sequence ID" value="SFV52591.1"/>
    <property type="molecule type" value="Genomic_DNA"/>
</dbReference>
<gene>
    <name evidence="7" type="ORF">MNB_SM-7-1278</name>
</gene>
<feature type="transmembrane region" description="Helical" evidence="5">
    <location>
        <begin position="165"/>
        <end position="184"/>
    </location>
</feature>
<evidence type="ECO:0000256" key="2">
    <source>
        <dbReference type="ARBA" id="ARBA00022692"/>
    </source>
</evidence>
<keyword evidence="4 5" id="KW-0472">Membrane</keyword>
<feature type="transmembrane region" description="Helical" evidence="5">
    <location>
        <begin position="239"/>
        <end position="257"/>
    </location>
</feature>
<dbReference type="InterPro" id="IPR044880">
    <property type="entry name" value="NCX_ion-bd_dom_sf"/>
</dbReference>
<comment type="subcellular location">
    <subcellularLocation>
        <location evidence="1">Membrane</location>
        <topology evidence="1">Multi-pass membrane protein</topology>
    </subcellularLocation>
</comment>
<feature type="transmembrane region" description="Helical" evidence="5">
    <location>
        <begin position="101"/>
        <end position="119"/>
    </location>
</feature>
<evidence type="ECO:0000256" key="1">
    <source>
        <dbReference type="ARBA" id="ARBA00004141"/>
    </source>
</evidence>
<feature type="transmembrane region" description="Helical" evidence="5">
    <location>
        <begin position="293"/>
        <end position="310"/>
    </location>
</feature>
<dbReference type="GO" id="GO:0005886">
    <property type="term" value="C:plasma membrane"/>
    <property type="evidence" value="ECO:0007669"/>
    <property type="project" value="TreeGrafter"/>
</dbReference>
<proteinExistence type="predicted"/>
<dbReference type="Pfam" id="PF01699">
    <property type="entry name" value="Na_Ca_ex"/>
    <property type="match status" value="2"/>
</dbReference>
<dbReference type="Gene3D" id="1.20.1420.30">
    <property type="entry name" value="NCX, central ion-binding region"/>
    <property type="match status" value="1"/>
</dbReference>
<dbReference type="NCBIfam" id="TIGR00367">
    <property type="entry name" value="calcium/sodium antiporter"/>
    <property type="match status" value="1"/>
</dbReference>
<name>A0A1W1BGI3_9ZZZZ</name>
<feature type="transmembrane region" description="Helical" evidence="5">
    <location>
        <begin position="269"/>
        <end position="286"/>
    </location>
</feature>
<feature type="transmembrane region" description="Helical" evidence="5">
    <location>
        <begin position="125"/>
        <end position="144"/>
    </location>
</feature>
<keyword evidence="2 5" id="KW-0812">Transmembrane</keyword>
<accession>A0A1W1BGI3</accession>
<reference evidence="7" key="1">
    <citation type="submission" date="2016-10" db="EMBL/GenBank/DDBJ databases">
        <authorList>
            <person name="de Groot N.N."/>
        </authorList>
    </citation>
    <scope>NUCLEOTIDE SEQUENCE</scope>
</reference>
<dbReference type="AlphaFoldDB" id="A0A1W1BGI3"/>
<feature type="transmembrane region" description="Helical" evidence="5">
    <location>
        <begin position="204"/>
        <end position="227"/>
    </location>
</feature>
<evidence type="ECO:0000313" key="7">
    <source>
        <dbReference type="EMBL" id="SFV52591.1"/>
    </source>
</evidence>
<dbReference type="GO" id="GO:0005262">
    <property type="term" value="F:calcium channel activity"/>
    <property type="evidence" value="ECO:0007669"/>
    <property type="project" value="TreeGrafter"/>
</dbReference>
<evidence type="ECO:0000256" key="5">
    <source>
        <dbReference type="SAM" id="Phobius"/>
    </source>
</evidence>
<dbReference type="InterPro" id="IPR004837">
    <property type="entry name" value="NaCa_Exmemb"/>
</dbReference>
<protein>
    <submittedName>
        <fullName evidence="7">K+-dependent Na+/Ca+ exchanger related-protein</fullName>
    </submittedName>
</protein>
<dbReference type="InterPro" id="IPR004481">
    <property type="entry name" value="K/Na/Ca-exchanger"/>
</dbReference>
<sequence>MMDFVIFVVSMAALIFGADFIIRESEKIALRFNISHYVIGATLVAFGTSLPEMAASIVASYHHKSDMAVANVIGSVTFNITLVLGIVFLLSKKMHPKRDLFNLDSAWIVIPLVILFLMIQDGVIGRFDGMLFVLLMLSYLLFLFTSAKEALNVDIDEDEVDEAHFKWLPTIAMLVVGFVLTVGGADFAVESGSNIARSFGVSEWIIGLFLLAFGTSLPELVVSVVAAKKGNAEMSIGNIIGSNVANFSMVLGSAALVHPLSLNLQASSYDLYVMVAASLALLFILANKLYNKAGAIFLLIIFALFVQNAINAS</sequence>
<dbReference type="PANTHER" id="PTHR10846:SF8">
    <property type="entry name" value="INNER MEMBRANE PROTEIN YRBG"/>
    <property type="match status" value="1"/>
</dbReference>
<dbReference type="GO" id="GO:0006874">
    <property type="term" value="P:intracellular calcium ion homeostasis"/>
    <property type="evidence" value="ECO:0007669"/>
    <property type="project" value="TreeGrafter"/>
</dbReference>
<feature type="domain" description="Sodium/calcium exchanger membrane region" evidence="6">
    <location>
        <begin position="4"/>
        <end position="144"/>
    </location>
</feature>
<dbReference type="PANTHER" id="PTHR10846">
    <property type="entry name" value="SODIUM/POTASSIUM/CALCIUM EXCHANGER"/>
    <property type="match status" value="1"/>
</dbReference>
<evidence type="ECO:0000256" key="3">
    <source>
        <dbReference type="ARBA" id="ARBA00022989"/>
    </source>
</evidence>